<reference evidence="2" key="2">
    <citation type="submission" date="2021-09" db="EMBL/GenBank/DDBJ databases">
        <authorList>
            <person name="Gilroy R."/>
        </authorList>
    </citation>
    <scope>NUCLEOTIDE SEQUENCE</scope>
    <source>
        <strain evidence="2">CHK171-7178</strain>
    </source>
</reference>
<name>A0A921G274_SPOPS</name>
<sequence>MEEDNKKESKQNETLSEKIKTGKIDQNGIHEELSREFATLGDRKKAMIDLYRSTEK</sequence>
<dbReference type="AlphaFoldDB" id="A0A921G274"/>
<gene>
    <name evidence="2" type="ORF">K8V56_20245</name>
</gene>
<evidence type="ECO:0000256" key="1">
    <source>
        <dbReference type="SAM" id="MobiDB-lite"/>
    </source>
</evidence>
<feature type="region of interest" description="Disordered" evidence="1">
    <location>
        <begin position="1"/>
        <end position="27"/>
    </location>
</feature>
<evidence type="ECO:0000313" key="2">
    <source>
        <dbReference type="EMBL" id="HJF34100.1"/>
    </source>
</evidence>
<evidence type="ECO:0000313" key="3">
    <source>
        <dbReference type="Proteomes" id="UP000698173"/>
    </source>
</evidence>
<comment type="caution">
    <text evidence="2">The sequence shown here is derived from an EMBL/GenBank/DDBJ whole genome shotgun (WGS) entry which is preliminary data.</text>
</comment>
<proteinExistence type="predicted"/>
<dbReference type="Proteomes" id="UP000698173">
    <property type="component" value="Unassembled WGS sequence"/>
</dbReference>
<reference evidence="2" key="1">
    <citation type="journal article" date="2021" name="PeerJ">
        <title>Extensive microbial diversity within the chicken gut microbiome revealed by metagenomics and culture.</title>
        <authorList>
            <person name="Gilroy R."/>
            <person name="Ravi A."/>
            <person name="Getino M."/>
            <person name="Pursley I."/>
            <person name="Horton D.L."/>
            <person name="Alikhan N.F."/>
            <person name="Baker D."/>
            <person name="Gharbi K."/>
            <person name="Hall N."/>
            <person name="Watson M."/>
            <person name="Adriaenssens E.M."/>
            <person name="Foster-Nyarko E."/>
            <person name="Jarju S."/>
            <person name="Secka A."/>
            <person name="Antonio M."/>
            <person name="Oren A."/>
            <person name="Chaudhuri R.R."/>
            <person name="La Ragione R."/>
            <person name="Hildebrand F."/>
            <person name="Pallen M.J."/>
        </authorList>
    </citation>
    <scope>NUCLEOTIDE SEQUENCE</scope>
    <source>
        <strain evidence="2">CHK171-7178</strain>
    </source>
</reference>
<organism evidence="2 3">
    <name type="scientific">Sporosarcina psychrophila</name>
    <name type="common">Bacillus psychrophilus</name>
    <dbReference type="NCBI Taxonomy" id="1476"/>
    <lineage>
        <taxon>Bacteria</taxon>
        <taxon>Bacillati</taxon>
        <taxon>Bacillota</taxon>
        <taxon>Bacilli</taxon>
        <taxon>Bacillales</taxon>
        <taxon>Caryophanaceae</taxon>
        <taxon>Sporosarcina</taxon>
    </lineage>
</organism>
<accession>A0A921G274</accession>
<dbReference type="EMBL" id="DYWT01000303">
    <property type="protein sequence ID" value="HJF34100.1"/>
    <property type="molecule type" value="Genomic_DNA"/>
</dbReference>
<protein>
    <submittedName>
        <fullName evidence="2">Uncharacterized protein</fullName>
    </submittedName>
</protein>